<evidence type="ECO:0000256" key="1">
    <source>
        <dbReference type="ARBA" id="ARBA00004365"/>
    </source>
</evidence>
<dbReference type="GO" id="GO:0044780">
    <property type="term" value="P:bacterial-type flagellum assembly"/>
    <property type="evidence" value="ECO:0007669"/>
    <property type="project" value="InterPro"/>
</dbReference>
<evidence type="ECO:0000259" key="8">
    <source>
        <dbReference type="Pfam" id="PF22638"/>
    </source>
</evidence>
<evidence type="ECO:0000259" key="7">
    <source>
        <dbReference type="Pfam" id="PF06429"/>
    </source>
</evidence>
<dbReference type="STRING" id="317025.Tcr_1465"/>
<dbReference type="EMBL" id="CP000109">
    <property type="protein sequence ID" value="ABB42057.1"/>
    <property type="molecule type" value="Genomic_DNA"/>
</dbReference>
<sequence length="630" mass="68064">MADMLNIGTAATNTFRRAIEVTSHNVANVGTEGYSRQRADITSSSASNAGYGFLGAGSRVSSIDRVYADYIQTQLVDAYSLKSRYDEQLSLSKQVEGIVASNDKGVQTFMQSLFDSFQDLSNNPTSSTSRDQVVSQAKNMETMLLNMSTVLGDTQEQVNGQIKNMTDEINKNLTTIQAINNQVANSISNGGQPPNDLLDQREQAIKELGQYMDIKTFRQEDGRIDIHTGNGRYPLISDNTITKLDADLTDYKNENRVEVYMQLGGQKVQVSDNIKGGQLGGVLDFRNNMLDRSMNELGLALNGLVASTNWQHYQGYDQNGNPGQDFFKPLSTNAIQSAKNTGPEDGTNIQVSFNPVYDPSAPVQGTNPPYDPAAVPPADNAQPPTYGDKQNYLNQAMSAIGEFEPREYKLQFSTASNGFEIKDNKTGDPILDAAGNPVLITLGAPDNGFEDVEGLRFDVTNVAAAPADGDTFVVKPHQAMLEDFATTISSGEQIAARGQSPVDTGVAGLADEAPSPASVGDNVNIANMASLQSKKVLYSDATGNASETLLGGFSKMATNVGMYVHGTEIQLTSQENVFDQINARRESYSGVNLDEEAANLLRFQQAYQASAQIIQTSQSLFQSLLGAVRL</sequence>
<evidence type="ECO:0000256" key="6">
    <source>
        <dbReference type="ARBA" id="ARBA00023143"/>
    </source>
</evidence>
<keyword evidence="6" id="KW-0975">Bacterial flagellum</keyword>
<protein>
    <recommendedName>
        <fullName evidence="4">Flagellar hook-associated protein 1</fullName>
    </recommendedName>
</protein>
<keyword evidence="9" id="KW-0969">Cilium</keyword>
<dbReference type="GO" id="GO:0009424">
    <property type="term" value="C:bacterial-type flagellum hook"/>
    <property type="evidence" value="ECO:0007669"/>
    <property type="project" value="InterPro"/>
</dbReference>
<dbReference type="GO" id="GO:0005198">
    <property type="term" value="F:structural molecule activity"/>
    <property type="evidence" value="ECO:0007669"/>
    <property type="project" value="InterPro"/>
</dbReference>
<comment type="similarity">
    <text evidence="3">Belongs to the flagella basal body rod proteins family.</text>
</comment>
<dbReference type="PANTHER" id="PTHR30033:SF1">
    <property type="entry name" value="FLAGELLAR HOOK-ASSOCIATED PROTEIN 1"/>
    <property type="match status" value="1"/>
</dbReference>
<reference evidence="9" key="1">
    <citation type="submission" date="2006-07" db="EMBL/GenBank/DDBJ databases">
        <title>Complete sequence of Thiomicrospira crunogena XCL-2.</title>
        <authorList>
            <consortium name="US DOE Joint Genome Institute"/>
            <person name="Copeland A."/>
            <person name="Lucas S."/>
            <person name="Lapidus A."/>
            <person name="Barry K."/>
            <person name="Detter J.C."/>
            <person name="Glavina del Rio T."/>
            <person name="Hammon N."/>
            <person name="Israni S."/>
            <person name="Dalin E."/>
            <person name="Tice H."/>
            <person name="Pitluck S."/>
            <person name="Chain P."/>
            <person name="Malfatti S."/>
            <person name="Shin M."/>
            <person name="Vergez L."/>
            <person name="Schmutz J."/>
            <person name="Larimer F."/>
            <person name="Land M."/>
            <person name="Hauser L."/>
            <person name="Kyrpides N."/>
            <person name="Lykidis A."/>
            <person name="Scott K.M."/>
            <person name="Sievert S."/>
            <person name="Kerfeld C."/>
            <person name="Freyermuth S."/>
            <person name="Dobrinski K."/>
            <person name="Boller A."/>
            <person name="Fitzpatrick K."/>
            <person name="Thoma P."/>
            <person name="Moore J."/>
            <person name="Richardson P."/>
        </authorList>
    </citation>
    <scope>NUCLEOTIDE SEQUENCE</scope>
    <source>
        <strain evidence="9">XCL-2</strain>
    </source>
</reference>
<dbReference type="AlphaFoldDB" id="Q31FL6"/>
<dbReference type="PRINTS" id="PR01005">
    <property type="entry name" value="FLGHOOKAP1"/>
</dbReference>
<feature type="domain" description="Flagellar basal-body/hook protein C-terminal" evidence="7">
    <location>
        <begin position="588"/>
        <end position="625"/>
    </location>
</feature>
<dbReference type="Pfam" id="PF22638">
    <property type="entry name" value="FlgK_D1"/>
    <property type="match status" value="1"/>
</dbReference>
<dbReference type="InterPro" id="IPR002371">
    <property type="entry name" value="FlgK"/>
</dbReference>
<evidence type="ECO:0000313" key="9">
    <source>
        <dbReference type="EMBL" id="ABB42057.1"/>
    </source>
</evidence>
<proteinExistence type="inferred from homology"/>
<name>Q31FL6_HYDCU</name>
<comment type="subcellular location">
    <subcellularLocation>
        <location evidence="1">Bacterial flagellum</location>
    </subcellularLocation>
    <subcellularLocation>
        <location evidence="2">Secreted</location>
    </subcellularLocation>
</comment>
<dbReference type="eggNOG" id="COG1256">
    <property type="taxonomic scope" value="Bacteria"/>
</dbReference>
<dbReference type="PANTHER" id="PTHR30033">
    <property type="entry name" value="FLAGELLAR HOOK-ASSOCIATED PROTEIN 1"/>
    <property type="match status" value="1"/>
</dbReference>
<dbReference type="Pfam" id="PF06429">
    <property type="entry name" value="Flg_bbr_C"/>
    <property type="match status" value="1"/>
</dbReference>
<dbReference type="OrthoDB" id="9802553at2"/>
<dbReference type="InterPro" id="IPR053927">
    <property type="entry name" value="FlgK_helical"/>
</dbReference>
<keyword evidence="5" id="KW-0964">Secreted</keyword>
<feature type="domain" description="Flagellar hook-associated protein FlgK helical" evidence="8">
    <location>
        <begin position="93"/>
        <end position="327"/>
    </location>
</feature>
<evidence type="ECO:0000256" key="5">
    <source>
        <dbReference type="ARBA" id="ARBA00022525"/>
    </source>
</evidence>
<dbReference type="SUPFAM" id="SSF64518">
    <property type="entry name" value="Phase 1 flagellin"/>
    <property type="match status" value="1"/>
</dbReference>
<dbReference type="InterPro" id="IPR010930">
    <property type="entry name" value="Flg_bb/hook_C_dom"/>
</dbReference>
<evidence type="ECO:0000256" key="3">
    <source>
        <dbReference type="ARBA" id="ARBA00009677"/>
    </source>
</evidence>
<evidence type="ECO:0000256" key="4">
    <source>
        <dbReference type="ARBA" id="ARBA00016244"/>
    </source>
</evidence>
<gene>
    <name evidence="9" type="ordered locus">Tcr_1465</name>
</gene>
<dbReference type="NCBIfam" id="TIGR02492">
    <property type="entry name" value="flgK_ends"/>
    <property type="match status" value="1"/>
</dbReference>
<keyword evidence="9" id="KW-0966">Cell projection</keyword>
<evidence type="ECO:0000256" key="2">
    <source>
        <dbReference type="ARBA" id="ARBA00004613"/>
    </source>
</evidence>
<dbReference type="GO" id="GO:0005576">
    <property type="term" value="C:extracellular region"/>
    <property type="evidence" value="ECO:0007669"/>
    <property type="project" value="UniProtKB-SubCell"/>
</dbReference>
<organism evidence="9">
    <name type="scientific">Hydrogenovibrio crunogenus (strain DSM 25203 / XCL-2)</name>
    <name type="common">Thiomicrospira crunogena</name>
    <dbReference type="NCBI Taxonomy" id="317025"/>
    <lineage>
        <taxon>Bacteria</taxon>
        <taxon>Pseudomonadati</taxon>
        <taxon>Pseudomonadota</taxon>
        <taxon>Gammaproteobacteria</taxon>
        <taxon>Thiotrichales</taxon>
        <taxon>Piscirickettsiaceae</taxon>
        <taxon>Hydrogenovibrio</taxon>
    </lineage>
</organism>
<dbReference type="KEGG" id="tcx:Tcr_1465"/>
<accession>Q31FL6</accession>
<keyword evidence="9" id="KW-0282">Flagellum</keyword>
<dbReference type="HOGENOM" id="CLU_012762_0_0_6"/>